<dbReference type="AlphaFoldDB" id="A0A5J6JPH3"/>
<dbReference type="GO" id="GO:0003677">
    <property type="term" value="F:DNA binding"/>
    <property type="evidence" value="ECO:0007669"/>
    <property type="project" value="UniProtKB-UniRule"/>
</dbReference>
<dbReference type="Proteomes" id="UP000325563">
    <property type="component" value="Chromosome"/>
</dbReference>
<dbReference type="GeneID" id="95615514"/>
<gene>
    <name evidence="6" type="ORF">CP980_33835</name>
</gene>
<evidence type="ECO:0000259" key="5">
    <source>
        <dbReference type="PROSITE" id="PS50977"/>
    </source>
</evidence>
<dbReference type="KEGG" id="svn:CP980_33835"/>
<dbReference type="PANTHER" id="PTHR47506">
    <property type="entry name" value="TRANSCRIPTIONAL REGULATORY PROTEIN"/>
    <property type="match status" value="1"/>
</dbReference>
<dbReference type="Pfam" id="PF00440">
    <property type="entry name" value="TetR_N"/>
    <property type="match status" value="1"/>
</dbReference>
<reference evidence="6 7" key="1">
    <citation type="submission" date="2017-09" db="EMBL/GenBank/DDBJ databases">
        <authorList>
            <person name="Lee N."/>
            <person name="Cho B.-K."/>
        </authorList>
    </citation>
    <scope>NUCLEOTIDE SEQUENCE [LARGE SCALE GENOMIC DNA]</scope>
    <source>
        <strain evidence="6 7">ATCC 27476</strain>
    </source>
</reference>
<accession>A0A5J6JPH3</accession>
<keyword evidence="2 4" id="KW-0238">DNA-binding</keyword>
<dbReference type="InterPro" id="IPR001647">
    <property type="entry name" value="HTH_TetR"/>
</dbReference>
<dbReference type="RefSeq" id="WP_150529934.1">
    <property type="nucleotide sequence ID" value="NZ_BNBW01000006.1"/>
</dbReference>
<feature type="domain" description="HTH tetR-type" evidence="5">
    <location>
        <begin position="7"/>
        <end position="67"/>
    </location>
</feature>
<evidence type="ECO:0000256" key="3">
    <source>
        <dbReference type="ARBA" id="ARBA00023163"/>
    </source>
</evidence>
<dbReference type="PROSITE" id="PS50977">
    <property type="entry name" value="HTH_TETR_2"/>
    <property type="match status" value="1"/>
</dbReference>
<organism evidence="6 7">
    <name type="scientific">Streptomyces vinaceus</name>
    <dbReference type="NCBI Taxonomy" id="1960"/>
    <lineage>
        <taxon>Bacteria</taxon>
        <taxon>Bacillati</taxon>
        <taxon>Actinomycetota</taxon>
        <taxon>Actinomycetes</taxon>
        <taxon>Kitasatosporales</taxon>
        <taxon>Streptomycetaceae</taxon>
        <taxon>Streptomyces</taxon>
    </lineage>
</organism>
<evidence type="ECO:0000256" key="1">
    <source>
        <dbReference type="ARBA" id="ARBA00023015"/>
    </source>
</evidence>
<dbReference type="Gene3D" id="1.10.357.10">
    <property type="entry name" value="Tetracycline Repressor, domain 2"/>
    <property type="match status" value="1"/>
</dbReference>
<evidence type="ECO:0000256" key="4">
    <source>
        <dbReference type="PROSITE-ProRule" id="PRU00335"/>
    </source>
</evidence>
<keyword evidence="7" id="KW-1185">Reference proteome</keyword>
<sequence length="198" mass="22176">MGRPADLRKRADLLRRVREYVIRNGLADLSLRPLAKALGTSDRMLLYYFGSKDRLIAQALAQDEGRPVLLLRQALDSRGAPQDAAGLRRIVEDLWNQFTAPERREVLPLTFEVMTASVLHPSRYGPVMRNVLGEWRALLSSAFTALGMPEKRAVVEARLLVNATLGLLHAAPADNDWDQATAAFRILLDRLEPAWRPG</sequence>
<evidence type="ECO:0000313" key="7">
    <source>
        <dbReference type="Proteomes" id="UP000325563"/>
    </source>
</evidence>
<name>A0A5J6JPH3_STRVI</name>
<feature type="DNA-binding region" description="H-T-H motif" evidence="4">
    <location>
        <begin position="30"/>
        <end position="49"/>
    </location>
</feature>
<evidence type="ECO:0000256" key="2">
    <source>
        <dbReference type="ARBA" id="ARBA00023125"/>
    </source>
</evidence>
<keyword evidence="3" id="KW-0804">Transcription</keyword>
<proteinExistence type="predicted"/>
<dbReference type="InterPro" id="IPR009057">
    <property type="entry name" value="Homeodomain-like_sf"/>
</dbReference>
<evidence type="ECO:0000313" key="6">
    <source>
        <dbReference type="EMBL" id="QEV49388.1"/>
    </source>
</evidence>
<dbReference type="EMBL" id="CP023692">
    <property type="protein sequence ID" value="QEV49388.1"/>
    <property type="molecule type" value="Genomic_DNA"/>
</dbReference>
<dbReference type="SUPFAM" id="SSF46689">
    <property type="entry name" value="Homeodomain-like"/>
    <property type="match status" value="1"/>
</dbReference>
<keyword evidence="1" id="KW-0805">Transcription regulation</keyword>
<dbReference type="PANTHER" id="PTHR47506:SF6">
    <property type="entry name" value="HTH-TYPE TRANSCRIPTIONAL REPRESSOR NEMR"/>
    <property type="match status" value="1"/>
</dbReference>
<protein>
    <submittedName>
        <fullName evidence="6">TetR/AcrR family transcriptional regulator</fullName>
    </submittedName>
</protein>